<accession>F8A2F1</accession>
<proteinExistence type="predicted"/>
<evidence type="ECO:0000313" key="1">
    <source>
        <dbReference type="EMBL" id="AEI11808.1"/>
    </source>
</evidence>
<dbReference type="Proteomes" id="UP000000485">
    <property type="component" value="Chromosome"/>
</dbReference>
<protein>
    <submittedName>
        <fullName evidence="1">Uncharacterized protein</fullName>
    </submittedName>
</protein>
<dbReference type="HOGENOM" id="CLU_1529915_0_0_11"/>
<organism evidence="1 2">
    <name type="scientific">Cellulomonas gilvus (strain ATCC 13127 / NRRL B-14078)</name>
    <name type="common">Cellvibrio gilvus</name>
    <dbReference type="NCBI Taxonomy" id="593907"/>
    <lineage>
        <taxon>Bacteria</taxon>
        <taxon>Bacillati</taxon>
        <taxon>Actinomycetota</taxon>
        <taxon>Actinomycetes</taxon>
        <taxon>Micrococcales</taxon>
        <taxon>Cellulomonadaceae</taxon>
        <taxon>Cellulomonas</taxon>
    </lineage>
</organism>
<dbReference type="AlphaFoldDB" id="F8A2F1"/>
<sequence length="175" mass="17937">MPAPTGSSLTVPGSPATPGPANGFKKYFADLWTYIDGLISGIFPLGSGTWVAYTPTTNITLSAPGGGGSITGRYTQIGKTIRGRVDFTLGSGFVFPSDPQISVPVTALSARIDASGTCRPAGSAEYVLTASSLNASTFRPRSPGTAGLLTSLSASVPAAWAAGGWGWLEFEYEIP</sequence>
<dbReference type="EMBL" id="CP002665">
    <property type="protein sequence ID" value="AEI11808.1"/>
    <property type="molecule type" value="Genomic_DNA"/>
</dbReference>
<dbReference type="STRING" id="593907.Celgi_1289"/>
<evidence type="ECO:0000313" key="2">
    <source>
        <dbReference type="Proteomes" id="UP000000485"/>
    </source>
</evidence>
<dbReference type="KEGG" id="cga:Celgi_1289"/>
<dbReference type="RefSeq" id="WP_013883327.1">
    <property type="nucleotide sequence ID" value="NC_015671.1"/>
</dbReference>
<dbReference type="OrthoDB" id="4237396at2"/>
<gene>
    <name evidence="1" type="ordered locus">Celgi_1289</name>
</gene>
<keyword evidence="2" id="KW-1185">Reference proteome</keyword>
<name>F8A2F1_CELGA</name>
<reference evidence="2" key="1">
    <citation type="submission" date="2011-04" db="EMBL/GenBank/DDBJ databases">
        <title>Complete sequence of Cellvibrio gilvus ATCC 13127.</title>
        <authorList>
            <person name="Lucas S."/>
            <person name="Han J."/>
            <person name="Lapidus A."/>
            <person name="Cheng J.-F."/>
            <person name="Goodwin L."/>
            <person name="Pitluck S."/>
            <person name="Peters L."/>
            <person name="Munk A."/>
            <person name="Detter J.C."/>
            <person name="Han C."/>
            <person name="Tapia R."/>
            <person name="Land M."/>
            <person name="Hauser L."/>
            <person name="Kyrpides N."/>
            <person name="Ivanova N."/>
            <person name="Ovchinnikova G."/>
            <person name="Pagani I."/>
            <person name="Mead D."/>
            <person name="Brumm P."/>
            <person name="Woyke T."/>
        </authorList>
    </citation>
    <scope>NUCLEOTIDE SEQUENCE [LARGE SCALE GENOMIC DNA]</scope>
    <source>
        <strain evidence="2">ATCC 13127 / NRRL B-14078</strain>
    </source>
</reference>